<dbReference type="PRINTS" id="PR00359">
    <property type="entry name" value="BP450"/>
</dbReference>
<dbReference type="CDD" id="cd20625">
    <property type="entry name" value="CYP164-like"/>
    <property type="match status" value="1"/>
</dbReference>
<comment type="caution">
    <text evidence="4">The sequence shown here is derived from an EMBL/GenBank/DDBJ whole genome shotgun (WGS) entry which is preliminary data.</text>
</comment>
<dbReference type="Proteomes" id="UP001499974">
    <property type="component" value="Unassembled WGS sequence"/>
</dbReference>
<keyword evidence="2" id="KW-0560">Oxidoreductase</keyword>
<keyword evidence="2" id="KW-0408">Iron</keyword>
<dbReference type="PANTHER" id="PTHR46696:SF4">
    <property type="entry name" value="BIOTIN BIOSYNTHESIS CYTOCHROME P450"/>
    <property type="match status" value="1"/>
</dbReference>
<accession>A0ABP8Y4I5</accession>
<dbReference type="PROSITE" id="PS00086">
    <property type="entry name" value="CYTOCHROME_P450"/>
    <property type="match status" value="1"/>
</dbReference>
<dbReference type="InterPro" id="IPR001128">
    <property type="entry name" value="Cyt_P450"/>
</dbReference>
<keyword evidence="2" id="KW-0479">Metal-binding</keyword>
<evidence type="ECO:0000256" key="1">
    <source>
        <dbReference type="ARBA" id="ARBA00010617"/>
    </source>
</evidence>
<dbReference type="SUPFAM" id="SSF48264">
    <property type="entry name" value="Cytochrome P450"/>
    <property type="match status" value="1"/>
</dbReference>
<comment type="similarity">
    <text evidence="1 2">Belongs to the cytochrome P450 family.</text>
</comment>
<dbReference type="InterPro" id="IPR002397">
    <property type="entry name" value="Cyt_P450_B"/>
</dbReference>
<protein>
    <submittedName>
        <fullName evidence="4">Cytochrome P450</fullName>
    </submittedName>
</protein>
<organism evidence="4 5">
    <name type="scientific">Nocardioides conyzicola</name>
    <dbReference type="NCBI Taxonomy" id="1651781"/>
    <lineage>
        <taxon>Bacteria</taxon>
        <taxon>Bacillati</taxon>
        <taxon>Actinomycetota</taxon>
        <taxon>Actinomycetes</taxon>
        <taxon>Propionibacteriales</taxon>
        <taxon>Nocardioidaceae</taxon>
        <taxon>Nocardioides</taxon>
    </lineage>
</organism>
<dbReference type="EMBL" id="BAABKM010000005">
    <property type="protein sequence ID" value="GAA4720562.1"/>
    <property type="molecule type" value="Genomic_DNA"/>
</dbReference>
<keyword evidence="2" id="KW-0349">Heme</keyword>
<evidence type="ECO:0000313" key="5">
    <source>
        <dbReference type="Proteomes" id="UP001499974"/>
    </source>
</evidence>
<reference evidence="5" key="1">
    <citation type="journal article" date="2019" name="Int. J. Syst. Evol. Microbiol.">
        <title>The Global Catalogue of Microorganisms (GCM) 10K type strain sequencing project: providing services to taxonomists for standard genome sequencing and annotation.</title>
        <authorList>
            <consortium name="The Broad Institute Genomics Platform"/>
            <consortium name="The Broad Institute Genome Sequencing Center for Infectious Disease"/>
            <person name="Wu L."/>
            <person name="Ma J."/>
        </authorList>
    </citation>
    <scope>NUCLEOTIDE SEQUENCE [LARGE SCALE GENOMIC DNA]</scope>
    <source>
        <strain evidence="5">JCM 18531</strain>
    </source>
</reference>
<dbReference type="RefSeq" id="WP_345524095.1">
    <property type="nucleotide sequence ID" value="NZ_BAABKM010000005.1"/>
</dbReference>
<name>A0ABP8Y4I5_9ACTN</name>
<dbReference type="Gene3D" id="1.10.630.10">
    <property type="entry name" value="Cytochrome P450"/>
    <property type="match status" value="1"/>
</dbReference>
<sequence length="420" mass="45069">MTRGGRAAQLRQAAGFAATLYGGRVRGLVDVHVRRNEFARLSAVGAGDPYPIYDRIRATGPFVSTPTGHLATANHAVCKQVLRDRRFGVEPEGAPRPAPALDRSVLTRNPPDHTRLRRLIAPALSARRLAEFTGMIERTVDRLLDDVPADGPFDVMPALAGPLPVAVISELLGVSPAAGAALASYGETLGGAAAGFRSLRQARDVMVAASRMVHVFEEVIEQRRADPGDDLISALLAVEGEGDSELRAVELVPLCRMLLIAGFETTVNLLGNTVNALLDHPDQWAAVVADPALAGAAVQESLRFDAPVQRTGRVSFDDTEIAGQPIRRGQWVNVLIGGANRDPEVFRRPDDFDIARPDVFDHLAFSSGIHRCVGRPIAELEGTVALQALAQRMPRLRRAGPARMRAVPLVRGPSSLPVRA</sequence>
<evidence type="ECO:0000256" key="2">
    <source>
        <dbReference type="RuleBase" id="RU000461"/>
    </source>
</evidence>
<evidence type="ECO:0000256" key="3">
    <source>
        <dbReference type="SAM" id="MobiDB-lite"/>
    </source>
</evidence>
<dbReference type="Pfam" id="PF00067">
    <property type="entry name" value="p450"/>
    <property type="match status" value="1"/>
</dbReference>
<keyword evidence="2" id="KW-0503">Monooxygenase</keyword>
<evidence type="ECO:0000313" key="4">
    <source>
        <dbReference type="EMBL" id="GAA4720562.1"/>
    </source>
</evidence>
<feature type="region of interest" description="Disordered" evidence="3">
    <location>
        <begin position="89"/>
        <end position="108"/>
    </location>
</feature>
<gene>
    <name evidence="4" type="ORF">GCM10023349_45900</name>
</gene>
<dbReference type="PANTHER" id="PTHR46696">
    <property type="entry name" value="P450, PUTATIVE (EUROFUNG)-RELATED"/>
    <property type="match status" value="1"/>
</dbReference>
<proteinExistence type="inferred from homology"/>
<dbReference type="InterPro" id="IPR017972">
    <property type="entry name" value="Cyt_P450_CS"/>
</dbReference>
<keyword evidence="5" id="KW-1185">Reference proteome</keyword>
<dbReference type="InterPro" id="IPR036396">
    <property type="entry name" value="Cyt_P450_sf"/>
</dbReference>